<keyword evidence="1" id="KW-0732">Signal</keyword>
<accession>A0A1Z4KEY2</accession>
<organism evidence="2 3">
    <name type="scientific">Trichormus variabilis NIES-23</name>
    <dbReference type="NCBI Taxonomy" id="1973479"/>
    <lineage>
        <taxon>Bacteria</taxon>
        <taxon>Bacillati</taxon>
        <taxon>Cyanobacteriota</taxon>
        <taxon>Cyanophyceae</taxon>
        <taxon>Nostocales</taxon>
        <taxon>Nostocaceae</taxon>
        <taxon>Trichormus</taxon>
    </lineage>
</organism>
<feature type="chain" id="PRO_5013006708" evidence="1">
    <location>
        <begin position="24"/>
        <end position="58"/>
    </location>
</feature>
<dbReference type="Proteomes" id="UP000217507">
    <property type="component" value="Chromosome"/>
</dbReference>
<evidence type="ECO:0000256" key="1">
    <source>
        <dbReference type="SAM" id="SignalP"/>
    </source>
</evidence>
<gene>
    <name evidence="2" type="ORF">NIES23_02510</name>
</gene>
<feature type="signal peptide" evidence="1">
    <location>
        <begin position="1"/>
        <end position="23"/>
    </location>
</feature>
<sequence length="58" mass="6523">MLKSATPKLLFSLLLLYQLVAQSAVSTALLSECSIIYSEDMQHNQLIENKLKIINPFV</sequence>
<proteinExistence type="predicted"/>
<evidence type="ECO:0000313" key="2">
    <source>
        <dbReference type="EMBL" id="BAY67477.1"/>
    </source>
</evidence>
<protein>
    <submittedName>
        <fullName evidence="2">Uncharacterized protein</fullName>
    </submittedName>
</protein>
<dbReference type="EMBL" id="AP018216">
    <property type="protein sequence ID" value="BAY67477.1"/>
    <property type="molecule type" value="Genomic_DNA"/>
</dbReference>
<dbReference type="AlphaFoldDB" id="A0A1Z4KEY2"/>
<name>A0A1Z4KEY2_ANAVA</name>
<reference evidence="2 3" key="1">
    <citation type="submission" date="2017-06" db="EMBL/GenBank/DDBJ databases">
        <title>Genome sequencing of cyanobaciteial culture collection at National Institute for Environmental Studies (NIES).</title>
        <authorList>
            <person name="Hirose Y."/>
            <person name="Shimura Y."/>
            <person name="Fujisawa T."/>
            <person name="Nakamura Y."/>
            <person name="Kawachi M."/>
        </authorList>
    </citation>
    <scope>NUCLEOTIDE SEQUENCE [LARGE SCALE GENOMIC DNA]</scope>
    <source>
        <strain evidence="2 3">NIES-23</strain>
    </source>
</reference>
<evidence type="ECO:0000313" key="3">
    <source>
        <dbReference type="Proteomes" id="UP000217507"/>
    </source>
</evidence>